<dbReference type="InterPro" id="IPR041577">
    <property type="entry name" value="RT_RNaseH_2"/>
</dbReference>
<evidence type="ECO:0000256" key="1">
    <source>
        <dbReference type="ARBA" id="ARBA00022664"/>
    </source>
</evidence>
<dbReference type="GO" id="GO:0006508">
    <property type="term" value="P:proteolysis"/>
    <property type="evidence" value="ECO:0007669"/>
    <property type="project" value="UniProtKB-KW"/>
</dbReference>
<evidence type="ECO:0000256" key="2">
    <source>
        <dbReference type="ARBA" id="ARBA00022670"/>
    </source>
</evidence>
<dbReference type="InterPro" id="IPR050951">
    <property type="entry name" value="Retrovirus_Pol_polyprotein"/>
</dbReference>
<dbReference type="GO" id="GO:0006397">
    <property type="term" value="P:mRNA processing"/>
    <property type="evidence" value="ECO:0007669"/>
    <property type="project" value="UniProtKB-KW"/>
</dbReference>
<evidence type="ECO:0000256" key="4">
    <source>
        <dbReference type="ARBA" id="ARBA00022842"/>
    </source>
</evidence>
<keyword evidence="3" id="KW-0378">Hydrolase</keyword>
<keyword evidence="1" id="KW-0507">mRNA processing</keyword>
<protein>
    <recommendedName>
        <fullName evidence="9">CCHC-type domain-containing protein</fullName>
    </recommendedName>
</protein>
<dbReference type="SUPFAM" id="SSF57756">
    <property type="entry name" value="Retrovirus zinc finger-like domains"/>
    <property type="match status" value="1"/>
</dbReference>
<dbReference type="EMBL" id="AVOT02004072">
    <property type="protein sequence ID" value="MBW0475352.1"/>
    <property type="molecule type" value="Genomic_DNA"/>
</dbReference>
<dbReference type="InterPro" id="IPR000477">
    <property type="entry name" value="RT_dom"/>
</dbReference>
<dbReference type="Gene3D" id="4.10.60.10">
    <property type="entry name" value="Zinc finger, CCHC-type"/>
    <property type="match status" value="1"/>
</dbReference>
<organism evidence="10 11">
    <name type="scientific">Austropuccinia psidii MF-1</name>
    <dbReference type="NCBI Taxonomy" id="1389203"/>
    <lineage>
        <taxon>Eukaryota</taxon>
        <taxon>Fungi</taxon>
        <taxon>Dikarya</taxon>
        <taxon>Basidiomycota</taxon>
        <taxon>Pucciniomycotina</taxon>
        <taxon>Pucciniomycetes</taxon>
        <taxon>Pucciniales</taxon>
        <taxon>Sphaerophragmiaceae</taxon>
        <taxon>Austropuccinia</taxon>
    </lineage>
</organism>
<dbReference type="InterPro" id="IPR036875">
    <property type="entry name" value="Znf_CCHC_sf"/>
</dbReference>
<evidence type="ECO:0000259" key="9">
    <source>
        <dbReference type="PROSITE" id="PS50158"/>
    </source>
</evidence>
<proteinExistence type="predicted"/>
<keyword evidence="4" id="KW-0460">Magnesium</keyword>
<evidence type="ECO:0000256" key="3">
    <source>
        <dbReference type="ARBA" id="ARBA00022750"/>
    </source>
</evidence>
<keyword evidence="8" id="KW-0862">Zinc</keyword>
<evidence type="ECO:0000256" key="7">
    <source>
        <dbReference type="ARBA" id="ARBA00023268"/>
    </source>
</evidence>
<keyword evidence="8" id="KW-0479">Metal-binding</keyword>
<feature type="domain" description="CCHC-type" evidence="9">
    <location>
        <begin position="158"/>
        <end position="173"/>
    </location>
</feature>
<comment type="caution">
    <text evidence="10">The sequence shown here is derived from an EMBL/GenBank/DDBJ whole genome shotgun (WGS) entry which is preliminary data.</text>
</comment>
<dbReference type="Gene3D" id="3.30.70.270">
    <property type="match status" value="2"/>
</dbReference>
<dbReference type="Gene3D" id="3.10.10.10">
    <property type="entry name" value="HIV Type 1 Reverse Transcriptase, subunit A, domain 1"/>
    <property type="match status" value="1"/>
</dbReference>
<dbReference type="AlphaFoldDB" id="A0A9Q3C2X1"/>
<keyword evidence="6" id="KW-0238">DNA-binding</keyword>
<evidence type="ECO:0000256" key="8">
    <source>
        <dbReference type="PROSITE-ProRule" id="PRU00047"/>
    </source>
</evidence>
<reference evidence="10" key="1">
    <citation type="submission" date="2021-03" db="EMBL/GenBank/DDBJ databases">
        <title>Draft genome sequence of rust myrtle Austropuccinia psidii MF-1, a brazilian biotype.</title>
        <authorList>
            <person name="Quecine M.C."/>
            <person name="Pachon D.M.R."/>
            <person name="Bonatelli M.L."/>
            <person name="Correr F.H."/>
            <person name="Franceschini L.M."/>
            <person name="Leite T.F."/>
            <person name="Margarido G.R.A."/>
            <person name="Almeida C.A."/>
            <person name="Ferrarezi J.A."/>
            <person name="Labate C.A."/>
        </authorList>
    </citation>
    <scope>NUCLEOTIDE SEQUENCE</scope>
    <source>
        <strain evidence="10">MF-1</strain>
    </source>
</reference>
<dbReference type="GO" id="GO:0003677">
    <property type="term" value="F:DNA binding"/>
    <property type="evidence" value="ECO:0007669"/>
    <property type="project" value="UniProtKB-KW"/>
</dbReference>
<dbReference type="Proteomes" id="UP000765509">
    <property type="component" value="Unassembled WGS sequence"/>
</dbReference>
<dbReference type="InterPro" id="IPR043128">
    <property type="entry name" value="Rev_trsase/Diguanyl_cyclase"/>
</dbReference>
<keyword evidence="2" id="KW-0645">Protease</keyword>
<dbReference type="PROSITE" id="PS00141">
    <property type="entry name" value="ASP_PROTEASE"/>
    <property type="match status" value="1"/>
</dbReference>
<keyword evidence="8" id="KW-0863">Zinc-finger</keyword>
<dbReference type="PROSITE" id="PS50158">
    <property type="entry name" value="ZF_CCHC"/>
    <property type="match status" value="1"/>
</dbReference>
<dbReference type="InterPro" id="IPR001969">
    <property type="entry name" value="Aspartic_peptidase_AS"/>
</dbReference>
<name>A0A9Q3C2X1_9BASI</name>
<gene>
    <name evidence="10" type="ORF">O181_015067</name>
</gene>
<keyword evidence="5" id="KW-0229">DNA integration</keyword>
<evidence type="ECO:0000313" key="11">
    <source>
        <dbReference type="Proteomes" id="UP000765509"/>
    </source>
</evidence>
<dbReference type="InterPro" id="IPR043502">
    <property type="entry name" value="DNA/RNA_pol_sf"/>
</dbReference>
<dbReference type="GO" id="GO:0015074">
    <property type="term" value="P:DNA integration"/>
    <property type="evidence" value="ECO:0007669"/>
    <property type="project" value="UniProtKB-KW"/>
</dbReference>
<keyword evidence="11" id="KW-1185">Reference proteome</keyword>
<dbReference type="PANTHER" id="PTHR37984:SF5">
    <property type="entry name" value="PROTEIN NYNRIN-LIKE"/>
    <property type="match status" value="1"/>
</dbReference>
<dbReference type="SUPFAM" id="SSF56672">
    <property type="entry name" value="DNA/RNA polymerases"/>
    <property type="match status" value="1"/>
</dbReference>
<dbReference type="GO" id="GO:0008270">
    <property type="term" value="F:zinc ion binding"/>
    <property type="evidence" value="ECO:0007669"/>
    <property type="project" value="UniProtKB-KW"/>
</dbReference>
<evidence type="ECO:0000256" key="5">
    <source>
        <dbReference type="ARBA" id="ARBA00022908"/>
    </source>
</evidence>
<dbReference type="InterPro" id="IPR001878">
    <property type="entry name" value="Znf_CCHC"/>
</dbReference>
<sequence>MELIDYIDGLFIDVPSIPDYWITARINTEFKGHFSIWYTEMKEINGRRNWPWWKSQIIQKYSNSTLIWQKTISFENDKYSVYKDTYEWCFRKLKRLKAIYPQMNIQMRNHKLLTKMPGELDHEVKCRCDHNCILEDIANTLQDTNPKKAEVIKKKNTCHNCGSTDHYANRCPKTKKKFYAIEKVPEEESPTEDFESASMGDAIREQSDEEQDTREEFLVEYPEETLLEIQDIQVEGGIPQDTENKNLCKHTQDSQTFLVTPTKGMAYIHWTVTKITVCIDNAQHPLIIDSGAQFSIVARNYLGHHLPNWKKQLFPTKAKNFKSASGNITSIGTIIKHIIVFHRKGAIRLNPEFFYLKMPKSKGFYWEQTTRGYNISSHDPLEKLLNGFREGQLNNTLTSKQKLGLLKLLRKNGPAFSIGEEPLGRIRGHDIQSYLDVERPYPPMLRRPPYPESLETREEIEKHINELLEMDVIRKIGHNDIVEIATPVLITWNDGKSRLCGDFRALNNYTKAYRYPNPRIPHALDKLAKAKYIPNMDCMKGFHNNGVKPNSMKVLRIICHMGIYEYIKMPFGIKNAPAHFQRMIDTILQEEILEGWIVIYIDDIIIYSETWEDHVQYIDRVLRHKVLGLSLSIDQNKVAAVLQKPLAKNIKEIHSLLGFASYYRNHIRKFSHMTSSPYKFCSKDVLFEITKEGRDAYERIKHELTNAPVPVLPDFELPFKLYIDAACSQGLGAALHQKQIVDGKQREGVICYISRKLKDS</sequence>
<evidence type="ECO:0000256" key="6">
    <source>
        <dbReference type="ARBA" id="ARBA00023125"/>
    </source>
</evidence>
<dbReference type="Pfam" id="PF17919">
    <property type="entry name" value="RT_RNaseH_2"/>
    <property type="match status" value="1"/>
</dbReference>
<dbReference type="Pfam" id="PF00098">
    <property type="entry name" value="zf-CCHC"/>
    <property type="match status" value="1"/>
</dbReference>
<accession>A0A9Q3C2X1</accession>
<dbReference type="SMART" id="SM00343">
    <property type="entry name" value="ZnF_C2HC"/>
    <property type="match status" value="1"/>
</dbReference>
<dbReference type="GO" id="GO:0004190">
    <property type="term" value="F:aspartic-type endopeptidase activity"/>
    <property type="evidence" value="ECO:0007669"/>
    <property type="project" value="UniProtKB-KW"/>
</dbReference>
<dbReference type="PANTHER" id="PTHR37984">
    <property type="entry name" value="PROTEIN CBG26694"/>
    <property type="match status" value="1"/>
</dbReference>
<keyword evidence="3" id="KW-0064">Aspartyl protease</keyword>
<dbReference type="CDD" id="cd01647">
    <property type="entry name" value="RT_LTR"/>
    <property type="match status" value="1"/>
</dbReference>
<keyword evidence="7" id="KW-0511">Multifunctional enzyme</keyword>
<dbReference type="Pfam" id="PF00078">
    <property type="entry name" value="RVT_1"/>
    <property type="match status" value="1"/>
</dbReference>
<evidence type="ECO:0000313" key="10">
    <source>
        <dbReference type="EMBL" id="MBW0475352.1"/>
    </source>
</evidence>